<dbReference type="PRINTS" id="PR00080">
    <property type="entry name" value="SDRFAMILY"/>
</dbReference>
<organism evidence="3 4">
    <name type="scientific">Parazoarcus communis SWub3 = DSM 12120</name>
    <dbReference type="NCBI Taxonomy" id="1121029"/>
    <lineage>
        <taxon>Bacteria</taxon>
        <taxon>Pseudomonadati</taxon>
        <taxon>Pseudomonadota</taxon>
        <taxon>Betaproteobacteria</taxon>
        <taxon>Rhodocyclales</taxon>
        <taxon>Zoogloeaceae</taxon>
        <taxon>Parazoarcus</taxon>
    </lineage>
</organism>
<dbReference type="InterPro" id="IPR002347">
    <property type="entry name" value="SDR_fam"/>
</dbReference>
<dbReference type="EMBL" id="QKOE01000001">
    <property type="protein sequence ID" value="PZA18654.1"/>
    <property type="molecule type" value="Genomic_DNA"/>
</dbReference>
<dbReference type="Proteomes" id="UP000248259">
    <property type="component" value="Unassembled WGS sequence"/>
</dbReference>
<name>A0A323V1P3_9RHOO</name>
<dbReference type="PANTHER" id="PTHR43639:SF1">
    <property type="entry name" value="SHORT-CHAIN DEHYDROGENASE_REDUCTASE FAMILY PROTEIN"/>
    <property type="match status" value="1"/>
</dbReference>
<evidence type="ECO:0000256" key="1">
    <source>
        <dbReference type="ARBA" id="ARBA00006484"/>
    </source>
</evidence>
<dbReference type="AlphaFoldDB" id="A0A323V1P3"/>
<reference evidence="3 4" key="1">
    <citation type="submission" date="2018-06" db="EMBL/GenBank/DDBJ databases">
        <title>Azoarcus communis strain SWub3 genome.</title>
        <authorList>
            <person name="Zorraquino Salvo V."/>
            <person name="Toubiana D."/>
            <person name="Blumwald E."/>
        </authorList>
    </citation>
    <scope>NUCLEOTIDE SEQUENCE [LARGE SCALE GENOMIC DNA]</scope>
    <source>
        <strain evidence="3 4">SWub3</strain>
    </source>
</reference>
<keyword evidence="2" id="KW-0560">Oxidoreductase</keyword>
<keyword evidence="4" id="KW-1185">Reference proteome</keyword>
<dbReference type="OrthoDB" id="9793499at2"/>
<comment type="similarity">
    <text evidence="1">Belongs to the short-chain dehydrogenases/reductases (SDR) family.</text>
</comment>
<proteinExistence type="inferred from homology"/>
<dbReference type="NCBIfam" id="NF006598">
    <property type="entry name" value="PRK09135.1"/>
    <property type="match status" value="1"/>
</dbReference>
<sequence>MTQQTPQPVILVTGAARRVGASIARTLHAAGGRLCLHYRNSADDARSLAAELNALRDDSACLIGGDLGEDGVPERVASAALTQWGRIDGLVNNASSFFPTPVGSIDRLAWADLMGSNLKGPLFLTQALAPALRESRGCVINIVDIHAERPLRHYPLYCAAKAGLAGLTRALALELAPHVRVNGVSPGPIEWPEDGQFPAEEREQIIRHTLLQREGSPDDIARTVRFLMLDAPYITGQILAVDGGRSAHL</sequence>
<dbReference type="Pfam" id="PF13561">
    <property type="entry name" value="adh_short_C2"/>
    <property type="match status" value="1"/>
</dbReference>
<protein>
    <submittedName>
        <fullName evidence="3">Pteridine reductase</fullName>
    </submittedName>
</protein>
<accession>A0A323V1P3</accession>
<comment type="caution">
    <text evidence="3">The sequence shown here is derived from an EMBL/GenBank/DDBJ whole genome shotgun (WGS) entry which is preliminary data.</text>
</comment>
<dbReference type="Gene3D" id="3.40.50.720">
    <property type="entry name" value="NAD(P)-binding Rossmann-like Domain"/>
    <property type="match status" value="1"/>
</dbReference>
<evidence type="ECO:0000313" key="4">
    <source>
        <dbReference type="Proteomes" id="UP000248259"/>
    </source>
</evidence>
<evidence type="ECO:0000313" key="3">
    <source>
        <dbReference type="EMBL" id="PZA18654.1"/>
    </source>
</evidence>
<dbReference type="PRINTS" id="PR00081">
    <property type="entry name" value="GDHRDH"/>
</dbReference>
<dbReference type="PANTHER" id="PTHR43639">
    <property type="entry name" value="OXIDOREDUCTASE, SHORT-CHAIN DEHYDROGENASE/REDUCTASE FAMILY (AFU_ORTHOLOGUE AFUA_5G02870)"/>
    <property type="match status" value="1"/>
</dbReference>
<dbReference type="CDD" id="cd05357">
    <property type="entry name" value="PR_SDR_c"/>
    <property type="match status" value="1"/>
</dbReference>
<dbReference type="InterPro" id="IPR036291">
    <property type="entry name" value="NAD(P)-bd_dom_sf"/>
</dbReference>
<dbReference type="PROSITE" id="PS00061">
    <property type="entry name" value="ADH_SHORT"/>
    <property type="match status" value="1"/>
</dbReference>
<dbReference type="GO" id="GO:0016491">
    <property type="term" value="F:oxidoreductase activity"/>
    <property type="evidence" value="ECO:0007669"/>
    <property type="project" value="UniProtKB-KW"/>
</dbReference>
<dbReference type="InterPro" id="IPR020904">
    <property type="entry name" value="Sc_DH/Rdtase_CS"/>
</dbReference>
<evidence type="ECO:0000256" key="2">
    <source>
        <dbReference type="ARBA" id="ARBA00023002"/>
    </source>
</evidence>
<gene>
    <name evidence="3" type="ORF">DNK49_01190</name>
</gene>
<dbReference type="SUPFAM" id="SSF51735">
    <property type="entry name" value="NAD(P)-binding Rossmann-fold domains"/>
    <property type="match status" value="1"/>
</dbReference>